<evidence type="ECO:0000256" key="5">
    <source>
        <dbReference type="ARBA" id="ARBA00022679"/>
    </source>
</evidence>
<feature type="region of interest" description="Disordered" evidence="12">
    <location>
        <begin position="341"/>
        <end position="387"/>
    </location>
</feature>
<dbReference type="InterPro" id="IPR000719">
    <property type="entry name" value="Prot_kinase_dom"/>
</dbReference>
<dbReference type="PROSITE" id="PS50011">
    <property type="entry name" value="PROTEIN_KINASE_DOM"/>
    <property type="match status" value="1"/>
</dbReference>
<dbReference type="InterPro" id="IPR008271">
    <property type="entry name" value="Ser/Thr_kinase_AS"/>
</dbReference>
<dbReference type="FunFam" id="3.30.200.20:FF:000162">
    <property type="entry name" value="Adenine nucleotide alpha hydrolase-like domain kinase"/>
    <property type="match status" value="1"/>
</dbReference>
<evidence type="ECO:0000313" key="15">
    <source>
        <dbReference type="Proteomes" id="UP001210211"/>
    </source>
</evidence>
<name>A0AAD5Z769_9POAL</name>
<dbReference type="PROSITE" id="PS00107">
    <property type="entry name" value="PROTEIN_KINASE_ATP"/>
    <property type="match status" value="1"/>
</dbReference>
<keyword evidence="4 11" id="KW-0723">Serine/threonine-protein kinase</keyword>
<comment type="subcellular location">
    <subcellularLocation>
        <location evidence="1">Cell membrane</location>
    </subcellularLocation>
</comment>
<keyword evidence="8 10" id="KW-0067">ATP-binding</keyword>
<dbReference type="PANTHER" id="PTHR47985">
    <property type="entry name" value="OS07G0668900 PROTEIN"/>
    <property type="match status" value="1"/>
</dbReference>
<evidence type="ECO:0000256" key="10">
    <source>
        <dbReference type="PROSITE-ProRule" id="PRU10141"/>
    </source>
</evidence>
<dbReference type="Pfam" id="PF00069">
    <property type="entry name" value="Pkinase"/>
    <property type="match status" value="1"/>
</dbReference>
<dbReference type="FunFam" id="1.10.510.10:FF:000032">
    <property type="entry name" value="Serine/threonine-protein kinase PBS1"/>
    <property type="match status" value="1"/>
</dbReference>
<dbReference type="CDD" id="cd14066">
    <property type="entry name" value="STKc_IRAK"/>
    <property type="match status" value="1"/>
</dbReference>
<reference evidence="14 15" key="1">
    <citation type="journal article" date="2022" name="Cell">
        <title>Repeat-based holocentromeres influence genome architecture and karyotype evolution.</title>
        <authorList>
            <person name="Hofstatter P.G."/>
            <person name="Thangavel G."/>
            <person name="Lux T."/>
            <person name="Neumann P."/>
            <person name="Vondrak T."/>
            <person name="Novak P."/>
            <person name="Zhang M."/>
            <person name="Costa L."/>
            <person name="Castellani M."/>
            <person name="Scott A."/>
            <person name="Toegelov H."/>
            <person name="Fuchs J."/>
            <person name="Mata-Sucre Y."/>
            <person name="Dias Y."/>
            <person name="Vanzela A.L.L."/>
            <person name="Huettel B."/>
            <person name="Almeida C.C.S."/>
            <person name="Simkova H."/>
            <person name="Souza G."/>
            <person name="Pedrosa-Harand A."/>
            <person name="Macas J."/>
            <person name="Mayer K.F.X."/>
            <person name="Houben A."/>
            <person name="Marques A."/>
        </authorList>
    </citation>
    <scope>NUCLEOTIDE SEQUENCE [LARGE SCALE GENOMIC DNA]</scope>
    <source>
        <strain evidence="14">RhyTen1mFocal</strain>
    </source>
</reference>
<evidence type="ECO:0000256" key="11">
    <source>
        <dbReference type="RuleBase" id="RU000304"/>
    </source>
</evidence>
<dbReference type="Proteomes" id="UP001210211">
    <property type="component" value="Unassembled WGS sequence"/>
</dbReference>
<dbReference type="AlphaFoldDB" id="A0AAD5Z769"/>
<feature type="region of interest" description="Disordered" evidence="12">
    <location>
        <begin position="401"/>
        <end position="424"/>
    </location>
</feature>
<evidence type="ECO:0000256" key="6">
    <source>
        <dbReference type="ARBA" id="ARBA00022741"/>
    </source>
</evidence>
<comment type="caution">
    <text evidence="14">The sequence shown here is derived from an EMBL/GenBank/DDBJ whole genome shotgun (WGS) entry which is preliminary data.</text>
</comment>
<evidence type="ECO:0000256" key="4">
    <source>
        <dbReference type="ARBA" id="ARBA00022527"/>
    </source>
</evidence>
<evidence type="ECO:0000256" key="7">
    <source>
        <dbReference type="ARBA" id="ARBA00022777"/>
    </source>
</evidence>
<keyword evidence="6 10" id="KW-0547">Nucleotide-binding</keyword>
<dbReference type="Gene3D" id="1.10.510.10">
    <property type="entry name" value="Transferase(Phosphotransferase) domain 1"/>
    <property type="match status" value="1"/>
</dbReference>
<dbReference type="SMART" id="SM00220">
    <property type="entry name" value="S_TKc"/>
    <property type="match status" value="1"/>
</dbReference>
<dbReference type="InterPro" id="IPR017441">
    <property type="entry name" value="Protein_kinase_ATP_BS"/>
</dbReference>
<gene>
    <name evidence="14" type="ORF">LUZ61_017309</name>
</gene>
<keyword evidence="3" id="KW-1003">Cell membrane</keyword>
<organism evidence="14 15">
    <name type="scientific">Rhynchospora tenuis</name>
    <dbReference type="NCBI Taxonomy" id="198213"/>
    <lineage>
        <taxon>Eukaryota</taxon>
        <taxon>Viridiplantae</taxon>
        <taxon>Streptophyta</taxon>
        <taxon>Embryophyta</taxon>
        <taxon>Tracheophyta</taxon>
        <taxon>Spermatophyta</taxon>
        <taxon>Magnoliopsida</taxon>
        <taxon>Liliopsida</taxon>
        <taxon>Poales</taxon>
        <taxon>Cyperaceae</taxon>
        <taxon>Cyperoideae</taxon>
        <taxon>Rhynchosporeae</taxon>
        <taxon>Rhynchospora</taxon>
    </lineage>
</organism>
<feature type="domain" description="Protein kinase" evidence="13">
    <location>
        <begin position="60"/>
        <end position="337"/>
    </location>
</feature>
<dbReference type="GO" id="GO:0005886">
    <property type="term" value="C:plasma membrane"/>
    <property type="evidence" value="ECO:0007669"/>
    <property type="project" value="UniProtKB-SubCell"/>
</dbReference>
<dbReference type="PANTHER" id="PTHR47985:SF4">
    <property type="entry name" value="SERINE_THREONINE-PROTEIN KINASE PBL27"/>
    <property type="match status" value="1"/>
</dbReference>
<evidence type="ECO:0000256" key="1">
    <source>
        <dbReference type="ARBA" id="ARBA00004236"/>
    </source>
</evidence>
<proteinExistence type="inferred from homology"/>
<evidence type="ECO:0000256" key="9">
    <source>
        <dbReference type="ARBA" id="ARBA00023136"/>
    </source>
</evidence>
<feature type="compositionally biased region" description="Polar residues" evidence="12">
    <location>
        <begin position="403"/>
        <end position="413"/>
    </location>
</feature>
<accession>A0AAD5Z769</accession>
<dbReference type="GO" id="GO:0005524">
    <property type="term" value="F:ATP binding"/>
    <property type="evidence" value="ECO:0007669"/>
    <property type="project" value="UniProtKB-UniRule"/>
</dbReference>
<dbReference type="SUPFAM" id="SSF56112">
    <property type="entry name" value="Protein kinase-like (PK-like)"/>
    <property type="match status" value="1"/>
</dbReference>
<evidence type="ECO:0000259" key="13">
    <source>
        <dbReference type="PROSITE" id="PS50011"/>
    </source>
</evidence>
<dbReference type="GO" id="GO:0004674">
    <property type="term" value="F:protein serine/threonine kinase activity"/>
    <property type="evidence" value="ECO:0007669"/>
    <property type="project" value="UniProtKB-KW"/>
</dbReference>
<feature type="compositionally biased region" description="Polar residues" evidence="12">
    <location>
        <begin position="372"/>
        <end position="381"/>
    </location>
</feature>
<keyword evidence="15" id="KW-1185">Reference proteome</keyword>
<dbReference type="PROSITE" id="PS00108">
    <property type="entry name" value="PROTEIN_KINASE_ST"/>
    <property type="match status" value="1"/>
</dbReference>
<keyword evidence="9" id="KW-0472">Membrane</keyword>
<dbReference type="EMBL" id="JAMRDG010000002">
    <property type="protein sequence ID" value="KAJ3688145.1"/>
    <property type="molecule type" value="Genomic_DNA"/>
</dbReference>
<feature type="binding site" evidence="10">
    <location>
        <position position="88"/>
    </location>
    <ligand>
        <name>ATP</name>
        <dbReference type="ChEBI" id="CHEBI:30616"/>
    </ligand>
</feature>
<evidence type="ECO:0000256" key="3">
    <source>
        <dbReference type="ARBA" id="ARBA00022475"/>
    </source>
</evidence>
<sequence>MRNEVLPLAYAKLRYRLLTQNGEQGLWRRLSKAERAFVPESPDNISRFKFRDLVTYTDDFSLENLLGQGGFGSVYKGTLDNGQIVAVKQLNRNGSQGTKEFLVELFTLCVLSHPNLVQLVGYCIHRNQRLLVYEYMPSGSLETHLFGIPPNQAPLSWYLRMKIALGSALGLECLHTNKTRQFIYRDLKCSNILLDEYYNPKLSDFGLAKLAPREGDVVATPTIVGTFGYFAPEYASRGELSVKSDVYSFGVVLLELITGRRVVDNTRPSEEQNLVGWARPMLKDQKKIEHLVDPLLKGHYPREGLKQAAAVAILCLQDAPASRPMISDVVVALMELAIPPEEESSTSSDLGESSQQEKALMRGKNKILEGEGSTSSNLAESSQEEKQLMKQLMRGKFKVVEWESSTSSNSAKRSQQEKLPMPQKYKTLAEALQWALEPVKEEDEEDESNKG</sequence>
<feature type="compositionally biased region" description="Low complexity" evidence="12">
    <location>
        <begin position="345"/>
        <end position="354"/>
    </location>
</feature>
<dbReference type="Gene3D" id="3.30.200.20">
    <property type="entry name" value="Phosphorylase Kinase, domain 1"/>
    <property type="match status" value="1"/>
</dbReference>
<evidence type="ECO:0000256" key="8">
    <source>
        <dbReference type="ARBA" id="ARBA00022840"/>
    </source>
</evidence>
<keyword evidence="5" id="KW-0808">Transferase</keyword>
<evidence type="ECO:0000256" key="12">
    <source>
        <dbReference type="SAM" id="MobiDB-lite"/>
    </source>
</evidence>
<protein>
    <recommendedName>
        <fullName evidence="13">Protein kinase domain-containing protein</fullName>
    </recommendedName>
</protein>
<evidence type="ECO:0000313" key="14">
    <source>
        <dbReference type="EMBL" id="KAJ3688145.1"/>
    </source>
</evidence>
<keyword evidence="7" id="KW-0418">Kinase</keyword>
<evidence type="ECO:0000256" key="2">
    <source>
        <dbReference type="ARBA" id="ARBA00008684"/>
    </source>
</evidence>
<comment type="similarity">
    <text evidence="2">Belongs to the protein kinase superfamily. Ser/Thr protein kinase family.</text>
</comment>
<dbReference type="InterPro" id="IPR011009">
    <property type="entry name" value="Kinase-like_dom_sf"/>
</dbReference>